<dbReference type="SUPFAM" id="SSF53062">
    <property type="entry name" value="PTS system fructose IIA component-like"/>
    <property type="match status" value="1"/>
</dbReference>
<evidence type="ECO:0000256" key="6">
    <source>
        <dbReference type="ARBA" id="ARBA00022683"/>
    </source>
</evidence>
<dbReference type="PANTHER" id="PTHR33799:SF1">
    <property type="entry name" value="PTS SYSTEM MANNOSE-SPECIFIC EIIAB COMPONENT-RELATED"/>
    <property type="match status" value="1"/>
</dbReference>
<reference evidence="9" key="1">
    <citation type="journal article" date="2020" name="mSystems">
        <title>Genome- and Community-Level Interaction Insights into Carbon Utilization and Element Cycling Functions of Hydrothermarchaeota in Hydrothermal Sediment.</title>
        <authorList>
            <person name="Zhou Z."/>
            <person name="Liu Y."/>
            <person name="Xu W."/>
            <person name="Pan J."/>
            <person name="Luo Z.H."/>
            <person name="Li M."/>
        </authorList>
    </citation>
    <scope>NUCLEOTIDE SEQUENCE [LARGE SCALE GENOMIC DNA]</scope>
    <source>
        <strain evidence="9">HyVt-19</strain>
    </source>
</reference>
<dbReference type="Gene3D" id="3.40.50.510">
    <property type="entry name" value="Phosphotransferase system, mannose-type IIA component"/>
    <property type="match status" value="1"/>
</dbReference>
<evidence type="ECO:0000256" key="1">
    <source>
        <dbReference type="ARBA" id="ARBA00004496"/>
    </source>
</evidence>
<dbReference type="PROSITE" id="PS51096">
    <property type="entry name" value="PTS_EIIA_TYPE_4"/>
    <property type="match status" value="1"/>
</dbReference>
<dbReference type="GO" id="GO:0005737">
    <property type="term" value="C:cytoplasm"/>
    <property type="evidence" value="ECO:0007669"/>
    <property type="project" value="UniProtKB-SubCell"/>
</dbReference>
<accession>A0A7C1AYV3</accession>
<organism evidence="9">
    <name type="scientific">Thermodesulforhabdus norvegica</name>
    <dbReference type="NCBI Taxonomy" id="39841"/>
    <lineage>
        <taxon>Bacteria</taxon>
        <taxon>Pseudomonadati</taxon>
        <taxon>Thermodesulfobacteriota</taxon>
        <taxon>Syntrophobacteria</taxon>
        <taxon>Syntrophobacterales</taxon>
        <taxon>Thermodesulforhabdaceae</taxon>
        <taxon>Thermodesulforhabdus</taxon>
    </lineage>
</organism>
<protein>
    <submittedName>
        <fullName evidence="9">PTS sugar transporter subunit IIA</fullName>
    </submittedName>
</protein>
<gene>
    <name evidence="9" type="ORF">ENG14_05945</name>
</gene>
<evidence type="ECO:0000256" key="7">
    <source>
        <dbReference type="ARBA" id="ARBA00022777"/>
    </source>
</evidence>
<keyword evidence="5" id="KW-0808">Transferase</keyword>
<keyword evidence="7" id="KW-0418">Kinase</keyword>
<dbReference type="Pfam" id="PF03610">
    <property type="entry name" value="EIIA-man"/>
    <property type="match status" value="1"/>
</dbReference>
<dbReference type="CDD" id="cd00006">
    <property type="entry name" value="PTS_IIA_man"/>
    <property type="match status" value="1"/>
</dbReference>
<dbReference type="InterPro" id="IPR051471">
    <property type="entry name" value="Bacterial_PTS_sugar_comp"/>
</dbReference>
<comment type="subcellular location">
    <subcellularLocation>
        <location evidence="1">Cytoplasm</location>
    </subcellularLocation>
</comment>
<dbReference type="AlphaFoldDB" id="A0A7C1AYV3"/>
<keyword evidence="2" id="KW-0813">Transport</keyword>
<keyword evidence="4 9" id="KW-0762">Sugar transport</keyword>
<evidence type="ECO:0000256" key="3">
    <source>
        <dbReference type="ARBA" id="ARBA00022490"/>
    </source>
</evidence>
<dbReference type="InterPro" id="IPR036662">
    <property type="entry name" value="PTS_EIIA_man-typ_sf"/>
</dbReference>
<dbReference type="InterPro" id="IPR033887">
    <property type="entry name" value="PTS_IIA_man"/>
</dbReference>
<keyword evidence="6" id="KW-0598">Phosphotransferase system</keyword>
<dbReference type="GO" id="GO:0016301">
    <property type="term" value="F:kinase activity"/>
    <property type="evidence" value="ECO:0007669"/>
    <property type="project" value="UniProtKB-KW"/>
</dbReference>
<dbReference type="GO" id="GO:0016020">
    <property type="term" value="C:membrane"/>
    <property type="evidence" value="ECO:0007669"/>
    <property type="project" value="InterPro"/>
</dbReference>
<dbReference type="InterPro" id="IPR004701">
    <property type="entry name" value="PTS_EIIA_man-typ"/>
</dbReference>
<sequence length="149" mass="16196">MADVKNGGGSNTERRVGIIVAAHLGLATEFLRVAELILGRLEGVYAVEMKPNMSSQDIVRLFEQTIHEADEGAGVIILTDIFGGTPTNVALAFSGKSVDVVSGFNLPMILRAYSLCRQQGKNLEEVALDIQHYARRQITRANELVNPES</sequence>
<evidence type="ECO:0000256" key="2">
    <source>
        <dbReference type="ARBA" id="ARBA00022448"/>
    </source>
</evidence>
<evidence type="ECO:0000313" key="9">
    <source>
        <dbReference type="EMBL" id="HDL90428.1"/>
    </source>
</evidence>
<dbReference type="EMBL" id="DQZW01000280">
    <property type="protein sequence ID" value="HDL90428.1"/>
    <property type="molecule type" value="Genomic_DNA"/>
</dbReference>
<evidence type="ECO:0000256" key="4">
    <source>
        <dbReference type="ARBA" id="ARBA00022597"/>
    </source>
</evidence>
<evidence type="ECO:0000259" key="8">
    <source>
        <dbReference type="PROSITE" id="PS51096"/>
    </source>
</evidence>
<name>A0A7C1AYV3_9BACT</name>
<keyword evidence="3" id="KW-0963">Cytoplasm</keyword>
<dbReference type="GO" id="GO:0009401">
    <property type="term" value="P:phosphoenolpyruvate-dependent sugar phosphotransferase system"/>
    <property type="evidence" value="ECO:0007669"/>
    <property type="project" value="UniProtKB-KW"/>
</dbReference>
<comment type="caution">
    <text evidence="9">The sequence shown here is derived from an EMBL/GenBank/DDBJ whole genome shotgun (WGS) entry which is preliminary data.</text>
</comment>
<dbReference type="Proteomes" id="UP000886355">
    <property type="component" value="Unassembled WGS sequence"/>
</dbReference>
<proteinExistence type="predicted"/>
<evidence type="ECO:0000256" key="5">
    <source>
        <dbReference type="ARBA" id="ARBA00022679"/>
    </source>
</evidence>
<dbReference type="PANTHER" id="PTHR33799">
    <property type="entry name" value="PTS PERMEASE-RELATED-RELATED"/>
    <property type="match status" value="1"/>
</dbReference>
<feature type="domain" description="PTS EIIA type-4" evidence="8">
    <location>
        <begin position="15"/>
        <end position="138"/>
    </location>
</feature>